<evidence type="ECO:0000256" key="1">
    <source>
        <dbReference type="SAM" id="MobiDB-lite"/>
    </source>
</evidence>
<dbReference type="Proteomes" id="UP001215598">
    <property type="component" value="Unassembled WGS sequence"/>
</dbReference>
<reference evidence="2" key="1">
    <citation type="submission" date="2023-03" db="EMBL/GenBank/DDBJ databases">
        <title>Massive genome expansion in bonnet fungi (Mycena s.s.) driven by repeated elements and novel gene families across ecological guilds.</title>
        <authorList>
            <consortium name="Lawrence Berkeley National Laboratory"/>
            <person name="Harder C.B."/>
            <person name="Miyauchi S."/>
            <person name="Viragh M."/>
            <person name="Kuo A."/>
            <person name="Thoen E."/>
            <person name="Andreopoulos B."/>
            <person name="Lu D."/>
            <person name="Skrede I."/>
            <person name="Drula E."/>
            <person name="Henrissat B."/>
            <person name="Morin E."/>
            <person name="Kohler A."/>
            <person name="Barry K."/>
            <person name="LaButti K."/>
            <person name="Morin E."/>
            <person name="Salamov A."/>
            <person name="Lipzen A."/>
            <person name="Mereny Z."/>
            <person name="Hegedus B."/>
            <person name="Baldrian P."/>
            <person name="Stursova M."/>
            <person name="Weitz H."/>
            <person name="Taylor A."/>
            <person name="Grigoriev I.V."/>
            <person name="Nagy L.G."/>
            <person name="Martin F."/>
            <person name="Kauserud H."/>
        </authorList>
    </citation>
    <scope>NUCLEOTIDE SEQUENCE</scope>
    <source>
        <strain evidence="2">CBHHK182m</strain>
    </source>
</reference>
<name>A0AAD7DSI6_9AGAR</name>
<sequence length="690" mass="77191">FVDNDTELRFAEDAPGPKVSRASFGDPAPPISAHKRKKVSKKNNNLPTDLGRLEDLDWHPSDTVWLDDGVSPEYVQFPQGLKLTSQKAIFRLERVTGIPSELPHFEIATAFILSIPKGDFPKNMTPDNAFRNLGGGPRWTLVFPASSSGEIPMRGLRHVERLLNVGVSMSVPLLTRLFVNTPRRVLDPELMEKLVQATLRQREQQDDTLVGQVLGFIRAIKKVYCRGVRPDVSAVRRLFERTNGKVHGLRCTEAHTPLAPASSHSSNAILVDEALFLKASAGERIVEEADDAQLCAAVVSVRNMSGTITDCDVLVTLFQISITLRMVGPFTAKLELVRCGARITFFCPYEETYGDEKKYGDLVRTMIAFPDPGHCHSHPTALGTKCPSTAREKYKEAARRFGPGGTVTKIENAASTKLIFGTATPGEYNSSLLNTALKNRLLREVRTLASYVAQQQAISDPDKRYLHSIMWRDGKRIIFGARAALLRRIHQLRALDVDTTYKPVKGKLQVFVISGWLASQNRALTVMRVWMEVHDEPSFKLAWTEIFRLVLLLTGQPLRFKRVHRGGKILGLLSDMEAAPLLGFASALWEEMTLEYRVKIGDVESVLLFVLRICGVHFNRGIADLKHLSEETRSRMQQLRHLRSPAELAEFAAWLGEIDDPTGRVEMSEKSQSALIGIEPVRSRCMVKWL</sequence>
<evidence type="ECO:0000313" key="2">
    <source>
        <dbReference type="EMBL" id="KAJ7697071.1"/>
    </source>
</evidence>
<dbReference type="EMBL" id="JARKIB010000618">
    <property type="protein sequence ID" value="KAJ7697071.1"/>
    <property type="molecule type" value="Genomic_DNA"/>
</dbReference>
<dbReference type="AlphaFoldDB" id="A0AAD7DSI6"/>
<protein>
    <submittedName>
        <fullName evidence="2">Uncharacterized protein</fullName>
    </submittedName>
</protein>
<feature type="compositionally biased region" description="Basic and acidic residues" evidence="1">
    <location>
        <begin position="1"/>
        <end position="12"/>
    </location>
</feature>
<evidence type="ECO:0000313" key="3">
    <source>
        <dbReference type="Proteomes" id="UP001215598"/>
    </source>
</evidence>
<keyword evidence="3" id="KW-1185">Reference proteome</keyword>
<feature type="region of interest" description="Disordered" evidence="1">
    <location>
        <begin position="1"/>
        <end position="46"/>
    </location>
</feature>
<comment type="caution">
    <text evidence="2">The sequence shown here is derived from an EMBL/GenBank/DDBJ whole genome shotgun (WGS) entry which is preliminary data.</text>
</comment>
<feature type="non-terminal residue" evidence="2">
    <location>
        <position position="1"/>
    </location>
</feature>
<accession>A0AAD7DSI6</accession>
<proteinExistence type="predicted"/>
<gene>
    <name evidence="2" type="ORF">B0H16DRAFT_1484868</name>
</gene>
<organism evidence="2 3">
    <name type="scientific">Mycena metata</name>
    <dbReference type="NCBI Taxonomy" id="1033252"/>
    <lineage>
        <taxon>Eukaryota</taxon>
        <taxon>Fungi</taxon>
        <taxon>Dikarya</taxon>
        <taxon>Basidiomycota</taxon>
        <taxon>Agaricomycotina</taxon>
        <taxon>Agaricomycetes</taxon>
        <taxon>Agaricomycetidae</taxon>
        <taxon>Agaricales</taxon>
        <taxon>Marasmiineae</taxon>
        <taxon>Mycenaceae</taxon>
        <taxon>Mycena</taxon>
    </lineage>
</organism>